<dbReference type="InParanoid" id="A0A146G285"/>
<feature type="binding site" evidence="8">
    <location>
        <position position="589"/>
    </location>
    <ligand>
        <name>ATP</name>
        <dbReference type="ChEBI" id="CHEBI:30616"/>
    </ligand>
</feature>
<dbReference type="CDD" id="cd09168">
    <property type="entry name" value="PLDc_PaPPK1_C2_like"/>
    <property type="match status" value="1"/>
</dbReference>
<dbReference type="OrthoDB" id="9761456at2"/>
<dbReference type="PIRSF" id="PIRSF015589">
    <property type="entry name" value="PP_kinase"/>
    <property type="match status" value="1"/>
</dbReference>
<dbReference type="InterPro" id="IPR025198">
    <property type="entry name" value="PPK_N_dom"/>
</dbReference>
<dbReference type="NCBIfam" id="NF003917">
    <property type="entry name" value="PRK05443.1-1"/>
    <property type="match status" value="1"/>
</dbReference>
<evidence type="ECO:0000256" key="5">
    <source>
        <dbReference type="ARBA" id="ARBA00022777"/>
    </source>
</evidence>
<feature type="domain" description="Polyphosphate kinase middle" evidence="11">
    <location>
        <begin position="126"/>
        <end position="300"/>
    </location>
</feature>
<evidence type="ECO:0000256" key="4">
    <source>
        <dbReference type="ARBA" id="ARBA00022741"/>
    </source>
</evidence>
<evidence type="ECO:0000259" key="13">
    <source>
        <dbReference type="Pfam" id="PF13090"/>
    </source>
</evidence>
<keyword evidence="3 8" id="KW-0479">Metal-binding</keyword>
<dbReference type="InterPro" id="IPR025200">
    <property type="entry name" value="PPK_C_dom2"/>
</dbReference>
<dbReference type="NCBIfam" id="NF003918">
    <property type="entry name" value="PRK05443.1-2"/>
    <property type="match status" value="1"/>
</dbReference>
<evidence type="ECO:0000259" key="14">
    <source>
        <dbReference type="Pfam" id="PF17941"/>
    </source>
</evidence>
<evidence type="ECO:0000256" key="1">
    <source>
        <dbReference type="ARBA" id="ARBA00022553"/>
    </source>
</evidence>
<feature type="domain" description="Polyphosphate kinase C-terminal" evidence="13">
    <location>
        <begin position="500"/>
        <end position="661"/>
    </location>
</feature>
<dbReference type="NCBIfam" id="TIGR03705">
    <property type="entry name" value="poly_P_kin"/>
    <property type="match status" value="1"/>
</dbReference>
<sequence>MGFSNKAHFHNRELSWLEFNQRVLDQAIDESNPLLERLKFLCIVSSNLDEFFEVRVAGLKQQKQTHLFSTGPDGMTATQSLCAISKRVRRLVDDQYRCWREQLRPQLEAQRIRFHTYPSVPAEELDHFAEYFQKSIYPVLTPLAIDPSHPFPQLLNKSLNVIVELEGEGLETDIAVVQVPRILPRVVPFSKSVDGDDYVFLGHIIQHHVSALFHGVKVKSAHIFRVTRNSNLYVDEEEAQNLLHAIEAELRKVNRGAAVRIEVEKDCPPNVVDRLLEIFSLEEEDIFRIDGPLNFVRLMPLALQIDRPDLRYKRFSPNTVVSLDTERDIFFHIRKGDILVHHPYDNFQTVVDFLAQAAEDPHVLAIKQTLYRTSSDSPLVQALIEAARNGKQVTVVIELKARFDEAANIKWARMMREAGVDVVYGVAGLKTHAKAMLIVRSEGDGIRRYAHLGTGNYHPSTAKIYTDLGLFTCREELTSELAETFNCITGISKFPQMKELMVAPYDLAPSFIKLIDQEAENARAGRPSGIYAKVNSLVEESVIEALYRASAAGVPIRLLVRGMCAVKVGIPGVSDNIEVRSLVGRFLEHSRIFRFENGGEPKIYLGSADWMPRNLFRRVEIVFPIVSPGMKDHVEEILAWFWRDNVKAKVMLPDGTYVPRISSEPRFDAQQEFVEDAQRRRRRKQEAAAAEKNL</sequence>
<name>A0A146G285_TERSA</name>
<dbReference type="CDD" id="cd09165">
    <property type="entry name" value="PLDc_PaPPK1_C1_like"/>
    <property type="match status" value="1"/>
</dbReference>
<dbReference type="EMBL" id="BDCO01000002">
    <property type="protein sequence ID" value="GAT31622.1"/>
    <property type="molecule type" value="Genomic_DNA"/>
</dbReference>
<evidence type="ECO:0000256" key="10">
    <source>
        <dbReference type="SAM" id="MobiDB-lite"/>
    </source>
</evidence>
<keyword evidence="6 8" id="KW-0067">ATP-binding</keyword>
<feature type="binding site" evidence="8">
    <location>
        <position position="47"/>
    </location>
    <ligand>
        <name>ATP</name>
        <dbReference type="ChEBI" id="CHEBI:30616"/>
    </ligand>
</feature>
<evidence type="ECO:0000256" key="6">
    <source>
        <dbReference type="ARBA" id="ARBA00022840"/>
    </source>
</evidence>
<dbReference type="InterPro" id="IPR024953">
    <property type="entry name" value="PP_kinase_middle"/>
</dbReference>
<dbReference type="InterPro" id="IPR036832">
    <property type="entry name" value="PPK_N_dom_sf"/>
</dbReference>
<evidence type="ECO:0000256" key="9">
    <source>
        <dbReference type="RuleBase" id="RU003800"/>
    </source>
</evidence>
<comment type="caution">
    <text evidence="15">The sequence shown here is derived from an EMBL/GenBank/DDBJ whole genome shotgun (WGS) entry which is preliminary data.</text>
</comment>
<evidence type="ECO:0000256" key="7">
    <source>
        <dbReference type="ARBA" id="ARBA00022842"/>
    </source>
</evidence>
<dbReference type="GO" id="GO:0008976">
    <property type="term" value="F:polyphosphate kinase activity"/>
    <property type="evidence" value="ECO:0007669"/>
    <property type="project" value="UniProtKB-UniRule"/>
</dbReference>
<feature type="region of interest" description="Disordered" evidence="10">
    <location>
        <begin position="672"/>
        <end position="694"/>
    </location>
</feature>
<comment type="function">
    <text evidence="8 9">Catalyzes the reversible transfer of the terminal phosphate of ATP to form a long-chain polyphosphate (polyP).</text>
</comment>
<keyword evidence="7 8" id="KW-0460">Magnesium</keyword>
<dbReference type="SUPFAM" id="SSF140356">
    <property type="entry name" value="PPK N-terminal domain-like"/>
    <property type="match status" value="1"/>
</dbReference>
<proteinExistence type="inferred from homology"/>
<reference evidence="16" key="1">
    <citation type="journal article" date="2017" name="Genome Announc.">
        <title>Draft Genome Sequence of Terrimicrobium sacchariphilum NM-5T, a Facultative Anaerobic Soil Bacterium of the Class Spartobacteria.</title>
        <authorList>
            <person name="Qiu Y.L."/>
            <person name="Tourlousse D.M."/>
            <person name="Matsuura N."/>
            <person name="Ohashi A."/>
            <person name="Sekiguchi Y."/>
        </authorList>
    </citation>
    <scope>NUCLEOTIDE SEQUENCE [LARGE SCALE GENOMIC DNA]</scope>
    <source>
        <strain evidence="16">NM-5</strain>
    </source>
</reference>
<feature type="active site" description="Phosphohistidine intermediate" evidence="8">
    <location>
        <position position="432"/>
    </location>
</feature>
<dbReference type="InterPro" id="IPR036830">
    <property type="entry name" value="PP_kinase_middle_dom_sf"/>
</dbReference>
<comment type="PTM">
    <text evidence="8 9">An intermediate of this reaction is the autophosphorylated ppk in which a phosphate is covalently linked to a histidine residue through a N-P bond.</text>
</comment>
<feature type="binding site" evidence="8">
    <location>
        <position position="465"/>
    </location>
    <ligand>
        <name>ATP</name>
        <dbReference type="ChEBI" id="CHEBI:30616"/>
    </ligand>
</feature>
<keyword evidence="16" id="KW-1185">Reference proteome</keyword>
<evidence type="ECO:0000313" key="15">
    <source>
        <dbReference type="EMBL" id="GAT31622.1"/>
    </source>
</evidence>
<evidence type="ECO:0000313" key="16">
    <source>
        <dbReference type="Proteomes" id="UP000076023"/>
    </source>
</evidence>
<feature type="binding site" evidence="8">
    <location>
        <position position="561"/>
    </location>
    <ligand>
        <name>ATP</name>
        <dbReference type="ChEBI" id="CHEBI:30616"/>
    </ligand>
</feature>
<dbReference type="Pfam" id="PF13089">
    <property type="entry name" value="PP_kinase_N"/>
    <property type="match status" value="1"/>
</dbReference>
<dbReference type="Gene3D" id="3.30.1840.10">
    <property type="entry name" value="Polyphosphate kinase middle domain"/>
    <property type="match status" value="1"/>
</dbReference>
<dbReference type="FunFam" id="3.30.870.10:FF:000001">
    <property type="entry name" value="Polyphosphate kinase"/>
    <property type="match status" value="1"/>
</dbReference>
<dbReference type="GO" id="GO:0046872">
    <property type="term" value="F:metal ion binding"/>
    <property type="evidence" value="ECO:0007669"/>
    <property type="project" value="UniProtKB-KW"/>
</dbReference>
<dbReference type="InterPro" id="IPR041108">
    <property type="entry name" value="PP_kinase_C_1"/>
</dbReference>
<dbReference type="GO" id="GO:0009358">
    <property type="term" value="C:polyphosphate kinase complex"/>
    <property type="evidence" value="ECO:0007669"/>
    <property type="project" value="InterPro"/>
</dbReference>
<keyword evidence="5 8" id="KW-0418">Kinase</keyword>
<dbReference type="HAMAP" id="MF_00347">
    <property type="entry name" value="Polyphosphate_kinase"/>
    <property type="match status" value="1"/>
</dbReference>
<evidence type="ECO:0000256" key="2">
    <source>
        <dbReference type="ARBA" id="ARBA00022679"/>
    </source>
</evidence>
<dbReference type="Pfam" id="PF13090">
    <property type="entry name" value="PP_kinase_C"/>
    <property type="match status" value="1"/>
</dbReference>
<keyword evidence="1 8" id="KW-0597">Phosphoprotein</keyword>
<dbReference type="FunCoup" id="A0A146G285">
    <property type="interactions" value="249"/>
</dbReference>
<evidence type="ECO:0000256" key="8">
    <source>
        <dbReference type="HAMAP-Rule" id="MF_00347"/>
    </source>
</evidence>
<dbReference type="SUPFAM" id="SSF143724">
    <property type="entry name" value="PHP14-like"/>
    <property type="match status" value="1"/>
</dbReference>
<feature type="domain" description="Polyphosphate kinase C-terminal" evidence="14">
    <location>
        <begin position="328"/>
        <end position="492"/>
    </location>
</feature>
<keyword evidence="2 8" id="KW-0808">Transferase</keyword>
<dbReference type="PANTHER" id="PTHR30218">
    <property type="entry name" value="POLYPHOSPHATE KINASE"/>
    <property type="match status" value="1"/>
</dbReference>
<evidence type="ECO:0000256" key="3">
    <source>
        <dbReference type="ARBA" id="ARBA00022723"/>
    </source>
</evidence>
<evidence type="ECO:0000259" key="12">
    <source>
        <dbReference type="Pfam" id="PF13089"/>
    </source>
</evidence>
<keyword evidence="4 8" id="KW-0547">Nucleotide-binding</keyword>
<evidence type="ECO:0000259" key="11">
    <source>
        <dbReference type="Pfam" id="PF02503"/>
    </source>
</evidence>
<gene>
    <name evidence="8" type="primary">ppk</name>
    <name evidence="15" type="ORF">TSACC_216</name>
</gene>
<feature type="binding site" evidence="8">
    <location>
        <position position="402"/>
    </location>
    <ligand>
        <name>Mg(2+)</name>
        <dbReference type="ChEBI" id="CHEBI:18420"/>
    </ligand>
</feature>
<comment type="cofactor">
    <cofactor evidence="8">
        <name>Mg(2+)</name>
        <dbReference type="ChEBI" id="CHEBI:18420"/>
    </cofactor>
</comment>
<dbReference type="GO" id="GO:0005524">
    <property type="term" value="F:ATP binding"/>
    <property type="evidence" value="ECO:0007669"/>
    <property type="project" value="UniProtKB-KW"/>
</dbReference>
<dbReference type="Gene3D" id="1.20.58.310">
    <property type="entry name" value="Polyphosphate kinase N-terminal domain"/>
    <property type="match status" value="1"/>
</dbReference>
<dbReference type="Pfam" id="PF02503">
    <property type="entry name" value="PP_kinase"/>
    <property type="match status" value="1"/>
</dbReference>
<comment type="similarity">
    <text evidence="8 9">Belongs to the polyphosphate kinase 1 (PPK1) family.</text>
</comment>
<comment type="catalytic activity">
    <reaction evidence="8 9">
        <text>[phosphate](n) + ATP = [phosphate](n+1) + ADP</text>
        <dbReference type="Rhea" id="RHEA:19573"/>
        <dbReference type="Rhea" id="RHEA-COMP:9859"/>
        <dbReference type="Rhea" id="RHEA-COMP:14280"/>
        <dbReference type="ChEBI" id="CHEBI:16838"/>
        <dbReference type="ChEBI" id="CHEBI:30616"/>
        <dbReference type="ChEBI" id="CHEBI:456216"/>
        <dbReference type="EC" id="2.7.4.1"/>
    </reaction>
</comment>
<feature type="domain" description="Polyphosphate kinase N-terminal" evidence="12">
    <location>
        <begin position="9"/>
        <end position="114"/>
    </location>
</feature>
<dbReference type="STRING" id="690879.TSACC_216"/>
<dbReference type="EC" id="2.7.4.1" evidence="8 9"/>
<dbReference type="NCBIfam" id="NF003921">
    <property type="entry name" value="PRK05443.2-2"/>
    <property type="match status" value="1"/>
</dbReference>
<dbReference type="AlphaFoldDB" id="A0A146G285"/>
<dbReference type="Proteomes" id="UP000076023">
    <property type="component" value="Unassembled WGS sequence"/>
</dbReference>
<dbReference type="InterPro" id="IPR003414">
    <property type="entry name" value="PP_kinase"/>
</dbReference>
<dbReference type="PANTHER" id="PTHR30218:SF0">
    <property type="entry name" value="POLYPHOSPHATE KINASE"/>
    <property type="match status" value="1"/>
</dbReference>
<feature type="binding site" evidence="8">
    <location>
        <position position="372"/>
    </location>
    <ligand>
        <name>Mg(2+)</name>
        <dbReference type="ChEBI" id="CHEBI:18420"/>
    </ligand>
</feature>
<dbReference type="Pfam" id="PF17941">
    <property type="entry name" value="PP_kinase_C_1"/>
    <property type="match status" value="1"/>
</dbReference>
<protein>
    <recommendedName>
        <fullName evidence="8 9">Polyphosphate kinase</fullName>
        <ecNumber evidence="8 9">2.7.4.1</ecNumber>
    </recommendedName>
    <alternativeName>
        <fullName evidence="8">ATP-polyphosphate phosphotransferase</fullName>
    </alternativeName>
    <alternativeName>
        <fullName evidence="8">Polyphosphoric acid kinase</fullName>
    </alternativeName>
</protein>
<dbReference type="Gene3D" id="3.30.870.10">
    <property type="entry name" value="Endonuclease Chain A"/>
    <property type="match status" value="2"/>
</dbReference>
<accession>A0A146G285</accession>
<dbReference type="SUPFAM" id="SSF56024">
    <property type="entry name" value="Phospholipase D/nuclease"/>
    <property type="match status" value="2"/>
</dbReference>
<dbReference type="GO" id="GO:0006799">
    <property type="term" value="P:polyphosphate biosynthetic process"/>
    <property type="evidence" value="ECO:0007669"/>
    <property type="project" value="UniProtKB-UniRule"/>
</dbReference>
<organism evidence="15 16">
    <name type="scientific">Terrimicrobium sacchariphilum</name>
    <dbReference type="NCBI Taxonomy" id="690879"/>
    <lineage>
        <taxon>Bacteria</taxon>
        <taxon>Pseudomonadati</taxon>
        <taxon>Verrucomicrobiota</taxon>
        <taxon>Terrimicrobiia</taxon>
        <taxon>Terrimicrobiales</taxon>
        <taxon>Terrimicrobiaceae</taxon>
        <taxon>Terrimicrobium</taxon>
    </lineage>
</organism>